<keyword evidence="3" id="KW-1185">Reference proteome</keyword>
<dbReference type="GO" id="GO:0044773">
    <property type="term" value="P:mitotic DNA damage checkpoint signaling"/>
    <property type="evidence" value="ECO:0007669"/>
    <property type="project" value="TreeGrafter"/>
</dbReference>
<organism evidence="2 3">
    <name type="scientific">Massariosphaeria phaeospora</name>
    <dbReference type="NCBI Taxonomy" id="100035"/>
    <lineage>
        <taxon>Eukaryota</taxon>
        <taxon>Fungi</taxon>
        <taxon>Dikarya</taxon>
        <taxon>Ascomycota</taxon>
        <taxon>Pezizomycotina</taxon>
        <taxon>Dothideomycetes</taxon>
        <taxon>Pleosporomycetidae</taxon>
        <taxon>Pleosporales</taxon>
        <taxon>Pleosporales incertae sedis</taxon>
        <taxon>Massariosphaeria</taxon>
    </lineage>
</organism>
<keyword evidence="2" id="KW-0418">Kinase</keyword>
<dbReference type="GO" id="GO:0005737">
    <property type="term" value="C:cytoplasm"/>
    <property type="evidence" value="ECO:0007669"/>
    <property type="project" value="TreeGrafter"/>
</dbReference>
<gene>
    <name evidence="2" type="ORF">BDV95DRAFT_143291</name>
</gene>
<dbReference type="InterPro" id="IPR000719">
    <property type="entry name" value="Prot_kinase_dom"/>
</dbReference>
<dbReference type="CDD" id="cd00180">
    <property type="entry name" value="PKc"/>
    <property type="match status" value="1"/>
</dbReference>
<feature type="domain" description="Protein kinase" evidence="1">
    <location>
        <begin position="27"/>
        <end position="301"/>
    </location>
</feature>
<dbReference type="OrthoDB" id="4062651at2759"/>
<accession>A0A7C8MXF1</accession>
<dbReference type="Pfam" id="PF00069">
    <property type="entry name" value="Pkinase"/>
    <property type="match status" value="1"/>
</dbReference>
<protein>
    <submittedName>
        <fullName evidence="2">Kinase-like domain-containing protein</fullName>
    </submittedName>
</protein>
<dbReference type="AlphaFoldDB" id="A0A7C8MXF1"/>
<dbReference type="InterPro" id="IPR011009">
    <property type="entry name" value="Kinase-like_dom_sf"/>
</dbReference>
<dbReference type="EMBL" id="JAADJZ010000002">
    <property type="protein sequence ID" value="KAF2877345.1"/>
    <property type="molecule type" value="Genomic_DNA"/>
</dbReference>
<dbReference type="Proteomes" id="UP000481861">
    <property type="component" value="Unassembled WGS sequence"/>
</dbReference>
<reference evidence="2 3" key="1">
    <citation type="submission" date="2020-01" db="EMBL/GenBank/DDBJ databases">
        <authorList>
            <consortium name="DOE Joint Genome Institute"/>
            <person name="Haridas S."/>
            <person name="Albert R."/>
            <person name="Binder M."/>
            <person name="Bloem J."/>
            <person name="Labutti K."/>
            <person name="Salamov A."/>
            <person name="Andreopoulos B."/>
            <person name="Baker S.E."/>
            <person name="Barry K."/>
            <person name="Bills G."/>
            <person name="Bluhm B.H."/>
            <person name="Cannon C."/>
            <person name="Castanera R."/>
            <person name="Culley D.E."/>
            <person name="Daum C."/>
            <person name="Ezra D."/>
            <person name="Gonzalez J.B."/>
            <person name="Henrissat B."/>
            <person name="Kuo A."/>
            <person name="Liang C."/>
            <person name="Lipzen A."/>
            <person name="Lutzoni F."/>
            <person name="Magnuson J."/>
            <person name="Mondo S."/>
            <person name="Nolan M."/>
            <person name="Ohm R."/>
            <person name="Pangilinan J."/>
            <person name="Park H.-J.H."/>
            <person name="Ramirez L."/>
            <person name="Alfaro M."/>
            <person name="Sun H."/>
            <person name="Tritt A."/>
            <person name="Yoshinaga Y."/>
            <person name="Zwiers L.-H.L."/>
            <person name="Turgeon B.G."/>
            <person name="Goodwin S.B."/>
            <person name="Spatafora J.W."/>
            <person name="Crous P.W."/>
            <person name="Grigoriev I.V."/>
        </authorList>
    </citation>
    <scope>NUCLEOTIDE SEQUENCE [LARGE SCALE GENOMIC DNA]</scope>
    <source>
        <strain evidence="2 3">CBS 611.86</strain>
    </source>
</reference>
<proteinExistence type="predicted"/>
<dbReference type="GO" id="GO:0005524">
    <property type="term" value="F:ATP binding"/>
    <property type="evidence" value="ECO:0007669"/>
    <property type="project" value="InterPro"/>
</dbReference>
<dbReference type="Gene3D" id="1.10.510.10">
    <property type="entry name" value="Transferase(Phosphotransferase) domain 1"/>
    <property type="match status" value="1"/>
</dbReference>
<dbReference type="GO" id="GO:0004674">
    <property type="term" value="F:protein serine/threonine kinase activity"/>
    <property type="evidence" value="ECO:0007669"/>
    <property type="project" value="TreeGrafter"/>
</dbReference>
<dbReference type="Gene3D" id="3.30.200.20">
    <property type="entry name" value="Phosphorylase Kinase, domain 1"/>
    <property type="match status" value="1"/>
</dbReference>
<dbReference type="PANTHER" id="PTHR44167">
    <property type="entry name" value="OVARIAN-SPECIFIC SERINE/THREONINE-PROTEIN KINASE LOK-RELATED"/>
    <property type="match status" value="1"/>
</dbReference>
<evidence type="ECO:0000313" key="2">
    <source>
        <dbReference type="EMBL" id="KAF2877345.1"/>
    </source>
</evidence>
<dbReference type="SMART" id="SM00220">
    <property type="entry name" value="S_TKc"/>
    <property type="match status" value="1"/>
</dbReference>
<dbReference type="GO" id="GO:0005634">
    <property type="term" value="C:nucleus"/>
    <property type="evidence" value="ECO:0007669"/>
    <property type="project" value="TreeGrafter"/>
</dbReference>
<dbReference type="PANTHER" id="PTHR44167:SF24">
    <property type="entry name" value="SERINE_THREONINE-PROTEIN KINASE CHK2"/>
    <property type="match status" value="1"/>
</dbReference>
<evidence type="ECO:0000259" key="1">
    <source>
        <dbReference type="PROSITE" id="PS50011"/>
    </source>
</evidence>
<comment type="caution">
    <text evidence="2">The sequence shown here is derived from an EMBL/GenBank/DDBJ whole genome shotgun (WGS) entry which is preliminary data.</text>
</comment>
<name>A0A7C8MXF1_9PLEO</name>
<dbReference type="PROSITE" id="PS50011">
    <property type="entry name" value="PROTEIN_KINASE_DOM"/>
    <property type="match status" value="1"/>
</dbReference>
<evidence type="ECO:0000313" key="3">
    <source>
        <dbReference type="Proteomes" id="UP000481861"/>
    </source>
</evidence>
<sequence length="361" mass="40892">MVEQNWSGRGQHVEFDKADRRAVDDILQVEEVLGSTNSAIVQSVKCKRIRLARKTIRCNRHLTKEMAIDEVAHMSRLDHAHVVRVIGTYTMGSDLSILMYPVADYNLRSFLQQIYISETGFDYWRSIVKSLPNFFGCLSSAVQHIHSRMTKHMDIKPQNILVRRNTAVEQQHRESAFKVYIADFGISRTYESLDATETEGPTMFTRKYAAPEVVDQQRRGLPADVFSLGCVFLEILVALANLMKPVPSLRYADYFWLLNPEAHNLAQMHEALQDQLQKTLKSNEYGDSSYQANLIAVQNFLSAIGKDKPGYRFLILQIACMISSDALERPTAEVLAGFWKTRAPCCVEGADPLEAAPLNTN</sequence>
<dbReference type="SUPFAM" id="SSF56112">
    <property type="entry name" value="Protein kinase-like (PK-like)"/>
    <property type="match status" value="1"/>
</dbReference>
<keyword evidence="2" id="KW-0808">Transferase</keyword>